<reference evidence="3" key="1">
    <citation type="submission" date="2011-07" db="EMBL/GenBank/DDBJ databases">
        <authorList>
            <consortium name="Caenorhabditis brenneri Sequencing and Analysis Consortium"/>
            <person name="Wilson R.K."/>
        </authorList>
    </citation>
    <scope>NUCLEOTIDE SEQUENCE [LARGE SCALE GENOMIC DNA]</scope>
    <source>
        <strain evidence="3">PB2801</strain>
    </source>
</reference>
<dbReference type="Gene3D" id="3.30.710.10">
    <property type="entry name" value="Potassium Channel Kv1.1, Chain A"/>
    <property type="match status" value="1"/>
</dbReference>
<dbReference type="SMART" id="SM00225">
    <property type="entry name" value="BTB"/>
    <property type="match status" value="1"/>
</dbReference>
<dbReference type="InterPro" id="IPR002083">
    <property type="entry name" value="MATH/TRAF_dom"/>
</dbReference>
<dbReference type="PROSITE" id="PS50097">
    <property type="entry name" value="BTB"/>
    <property type="match status" value="1"/>
</dbReference>
<dbReference type="InterPro" id="IPR000210">
    <property type="entry name" value="BTB/POZ_dom"/>
</dbReference>
<dbReference type="Proteomes" id="UP000008068">
    <property type="component" value="Unassembled WGS sequence"/>
</dbReference>
<dbReference type="eggNOG" id="ENOG502TJK8">
    <property type="taxonomic scope" value="Eukaryota"/>
</dbReference>
<dbReference type="CDD" id="cd18186">
    <property type="entry name" value="BTB_POZ_ZBTB_KLHL-like"/>
    <property type="match status" value="1"/>
</dbReference>
<dbReference type="SUPFAM" id="SSF54695">
    <property type="entry name" value="POZ domain"/>
    <property type="match status" value="1"/>
</dbReference>
<dbReference type="PANTHER" id="PTHR22743">
    <property type="entry name" value="MEPRIN/TRAF-LIKE MATH FAMILY-C.ELEGANS"/>
    <property type="match status" value="1"/>
</dbReference>
<dbReference type="OrthoDB" id="409824at2759"/>
<evidence type="ECO:0000259" key="1">
    <source>
        <dbReference type="PROSITE" id="PS50097"/>
    </source>
</evidence>
<dbReference type="InterPro" id="IPR008974">
    <property type="entry name" value="TRAF-like"/>
</dbReference>
<protein>
    <recommendedName>
        <fullName evidence="1">BTB domain-containing protein</fullName>
    </recommendedName>
</protein>
<gene>
    <name evidence="2" type="ORF">CAEBREN_12729</name>
</gene>
<organism evidence="3">
    <name type="scientific">Caenorhabditis brenneri</name>
    <name type="common">Nematode worm</name>
    <dbReference type="NCBI Taxonomy" id="135651"/>
    <lineage>
        <taxon>Eukaryota</taxon>
        <taxon>Metazoa</taxon>
        <taxon>Ecdysozoa</taxon>
        <taxon>Nematoda</taxon>
        <taxon>Chromadorea</taxon>
        <taxon>Rhabditida</taxon>
        <taxon>Rhabditina</taxon>
        <taxon>Rhabditomorpha</taxon>
        <taxon>Rhabditoidea</taxon>
        <taxon>Rhabditidae</taxon>
        <taxon>Peloderinae</taxon>
        <taxon>Caenorhabditis</taxon>
    </lineage>
</organism>
<name>G0N3S9_CAEBE</name>
<sequence length="267" mass="31180">MSRLEKKFILSQTIDLSNVTDAQKSTEVETHFSIPWCLVYLKSNDRFTLCVFCLYSKSDEWEIETKLKFKLKSANGTYLKLSNERNFGNSKENSGLSWAWTEFIKLKDIENHYAVNGKFEIKAQCIIEKMSGFGIEKLKYFDESSQNHWDVIISVDGHKFYLSKAFLAFQSTYFDKLFFGVFKESNQTEVELKEVDHEDFQSFLELIHGESAVNDTNIDGVLHLADMFDAPTAIRRCEEFLLEKSKWSLDEKIQLAERYNLKDLKNN</sequence>
<dbReference type="SUPFAM" id="SSF49599">
    <property type="entry name" value="TRAF domain-like"/>
    <property type="match status" value="1"/>
</dbReference>
<dbReference type="InParanoid" id="G0N3S9"/>
<evidence type="ECO:0000313" key="3">
    <source>
        <dbReference type="Proteomes" id="UP000008068"/>
    </source>
</evidence>
<dbReference type="STRING" id="135651.G0N3S9"/>
<dbReference type="PANTHER" id="PTHR22743:SF165">
    <property type="entry name" value="BTB AND MATH DOMAIN CONTAINING-RELATED"/>
    <property type="match status" value="1"/>
</dbReference>
<dbReference type="Gene3D" id="2.60.210.10">
    <property type="entry name" value="Apoptosis, Tumor Necrosis Factor Receptor Associated Protein 2, Chain A"/>
    <property type="match status" value="1"/>
</dbReference>
<proteinExistence type="predicted"/>
<keyword evidence="3" id="KW-1185">Reference proteome</keyword>
<dbReference type="Pfam" id="PF00651">
    <property type="entry name" value="BTB"/>
    <property type="match status" value="1"/>
</dbReference>
<dbReference type="CDD" id="cd00121">
    <property type="entry name" value="MATH"/>
    <property type="match status" value="1"/>
</dbReference>
<dbReference type="AlphaFoldDB" id="G0N3S9"/>
<dbReference type="SMART" id="SM00061">
    <property type="entry name" value="MATH"/>
    <property type="match status" value="1"/>
</dbReference>
<dbReference type="EMBL" id="GL379835">
    <property type="protein sequence ID" value="EGT51825.1"/>
    <property type="molecule type" value="Genomic_DNA"/>
</dbReference>
<dbReference type="Pfam" id="PF00917">
    <property type="entry name" value="MATH"/>
    <property type="match status" value="1"/>
</dbReference>
<dbReference type="InterPro" id="IPR011333">
    <property type="entry name" value="SKP1/BTB/POZ_sf"/>
</dbReference>
<accession>G0N3S9</accession>
<dbReference type="HOGENOM" id="CLU_051249_1_0_1"/>
<evidence type="ECO:0000313" key="2">
    <source>
        <dbReference type="EMBL" id="EGT51825.1"/>
    </source>
</evidence>
<feature type="domain" description="BTB" evidence="1">
    <location>
        <begin position="149"/>
        <end position="208"/>
    </location>
</feature>
<dbReference type="InterPro" id="IPR052664">
    <property type="entry name" value="BTB-MATH_domain_protein"/>
</dbReference>
<dbReference type="OMA" id="EWEIETK"/>